<dbReference type="EnsemblPlants" id="Kaladp0039s0285.2.v1.1">
    <property type="protein sequence ID" value="Kaladp0039s0285.2.v1.1"/>
    <property type="gene ID" value="Kaladp0039s0285.v1.1"/>
</dbReference>
<dbReference type="AlphaFoldDB" id="A0A7N0ZUU7"/>
<dbReference type="SUPFAM" id="SSF57997">
    <property type="entry name" value="Tropomyosin"/>
    <property type="match status" value="1"/>
</dbReference>
<evidence type="ECO:0000256" key="3">
    <source>
        <dbReference type="SAM" id="Coils"/>
    </source>
</evidence>
<feature type="region of interest" description="Disordered" evidence="4">
    <location>
        <begin position="572"/>
        <end position="622"/>
    </location>
</feature>
<feature type="compositionally biased region" description="Low complexity" evidence="4">
    <location>
        <begin position="590"/>
        <end position="600"/>
    </location>
</feature>
<dbReference type="Proteomes" id="UP000594263">
    <property type="component" value="Unplaced"/>
</dbReference>
<sequence length="622" mass="69304">MGEMHGITVSGLINKLSAAGVSTDAPDDLANQHAKIAEEAIAGWEKAETEATVLKQRLEALAKQNSTLEDRADNLDGALKEAVNKVRQVNVEQEQKIQEAVFKEMQVWESSKTKLVNQVLQLQSEIDSYRVEASGMIHKLEFLEEENSALKLELMSKSEELEIRTIERDLSAEAAEYTSKHNLESIKKIARLEAECRRLRSVAHTSLPVSDQKSGASSSFYSDSLTDSQSDNGERPQSANTDFQDNRISKSTECQTSYSSSHPSSLIAGGNQSKSTSMLNKTGAGPGIEMNLMDDFLEIERLVALPEIVNKHCNEPGMLCNNQYQCSIDESSLEEACRRASKLEEKIDVIEAEKAELEDNLEKMKQQKLEFEDRLKSVLEANNALEEKVTWIQVEKSELEIALTKSQHRTSLLTAQLSEAELKLNEALKELDAAYESQESYKSQVIGYELEAKIMSSRIESIESELKTEKDVSAELAAKCGDLEDHLFRTKQELELLQSTISSSELKIKQDDLVAAAGKLAECQQTIASLGVQLKSLASLDDFLTDTANMQESVERLDSDNGQLYMREYDQSNKAVKSRSPCRTNDDPLASASSTSSEAQVSKEKSRNEYTKMFSRSYRGRV</sequence>
<feature type="coiled-coil region" evidence="3">
    <location>
        <begin position="44"/>
        <end position="160"/>
    </location>
</feature>
<evidence type="ECO:0000313" key="6">
    <source>
        <dbReference type="Proteomes" id="UP000594263"/>
    </source>
</evidence>
<name>A0A7N0ZUU7_KALFE</name>
<keyword evidence="6" id="KW-1185">Reference proteome</keyword>
<evidence type="ECO:0000256" key="4">
    <source>
        <dbReference type="SAM" id="MobiDB-lite"/>
    </source>
</evidence>
<organism evidence="5 6">
    <name type="scientific">Kalanchoe fedtschenkoi</name>
    <name type="common">Lavender scallops</name>
    <name type="synonym">South American air plant</name>
    <dbReference type="NCBI Taxonomy" id="63787"/>
    <lineage>
        <taxon>Eukaryota</taxon>
        <taxon>Viridiplantae</taxon>
        <taxon>Streptophyta</taxon>
        <taxon>Embryophyta</taxon>
        <taxon>Tracheophyta</taxon>
        <taxon>Spermatophyta</taxon>
        <taxon>Magnoliopsida</taxon>
        <taxon>eudicotyledons</taxon>
        <taxon>Gunneridae</taxon>
        <taxon>Pentapetalae</taxon>
        <taxon>Saxifragales</taxon>
        <taxon>Crassulaceae</taxon>
        <taxon>Kalanchoe</taxon>
    </lineage>
</organism>
<accession>A0A7N0ZUU7</accession>
<dbReference type="EnsemblPlants" id="Kaladp0039s0285.5.v1.1">
    <property type="protein sequence ID" value="Kaladp0039s0285.5.v1.1"/>
    <property type="gene ID" value="Kaladp0039s0285.v1.1"/>
</dbReference>
<dbReference type="Gramene" id="Kaladp0039s0285.2.v1.1">
    <property type="protein sequence ID" value="Kaladp0039s0285.2.v1.1"/>
    <property type="gene ID" value="Kaladp0039s0285.v1.1"/>
</dbReference>
<dbReference type="OMA" id="FKNEKAM"/>
<feature type="compositionally biased region" description="Polar residues" evidence="4">
    <location>
        <begin position="251"/>
        <end position="280"/>
    </location>
</feature>
<reference evidence="5" key="1">
    <citation type="submission" date="2021-01" db="UniProtKB">
        <authorList>
            <consortium name="EnsemblPlants"/>
        </authorList>
    </citation>
    <scope>IDENTIFICATION</scope>
</reference>
<dbReference type="InterPro" id="IPR008587">
    <property type="entry name" value="FPP_plant"/>
</dbReference>
<feature type="region of interest" description="Disordered" evidence="4">
    <location>
        <begin position="205"/>
        <end position="282"/>
    </location>
</feature>
<dbReference type="Gramene" id="Kaladp0039s0285.1.v1.1">
    <property type="protein sequence ID" value="Kaladp0039s0285.1.v1.1"/>
    <property type="gene ID" value="Kaladp0039s0285.v1.1"/>
</dbReference>
<dbReference type="PANTHER" id="PTHR31580">
    <property type="entry name" value="FILAMENT-LIKE PLANT PROTEIN 4"/>
    <property type="match status" value="1"/>
</dbReference>
<dbReference type="EnsemblPlants" id="Kaladp0039s0285.1.v1.1">
    <property type="protein sequence ID" value="Kaladp0039s0285.1.v1.1"/>
    <property type="gene ID" value="Kaladp0039s0285.v1.1"/>
</dbReference>
<dbReference type="Gramene" id="Kaladp0039s0285.6.v1.1">
    <property type="protein sequence ID" value="Kaladp0039s0285.6.v1.1"/>
    <property type="gene ID" value="Kaladp0039s0285.v1.1"/>
</dbReference>
<dbReference type="Gramene" id="Kaladp0039s0285.3.v1.1">
    <property type="protein sequence ID" value="Kaladp0039s0285.3.v1.1"/>
    <property type="gene ID" value="Kaladp0039s0285.v1.1"/>
</dbReference>
<feature type="compositionally biased region" description="Basic and acidic residues" evidence="4">
    <location>
        <begin position="601"/>
        <end position="610"/>
    </location>
</feature>
<dbReference type="Gramene" id="Kaladp0039s0285.5.v1.1">
    <property type="protein sequence ID" value="Kaladp0039s0285.5.v1.1"/>
    <property type="gene ID" value="Kaladp0039s0285.v1.1"/>
</dbReference>
<dbReference type="EnsemblPlants" id="Kaladp0039s0285.4.v1.1">
    <property type="protein sequence ID" value="Kaladp0039s0285.4.v1.1"/>
    <property type="gene ID" value="Kaladp0039s0285.v1.1"/>
</dbReference>
<proteinExistence type="inferred from homology"/>
<dbReference type="Pfam" id="PF05911">
    <property type="entry name" value="FPP"/>
    <property type="match status" value="2"/>
</dbReference>
<dbReference type="Gene3D" id="1.20.5.340">
    <property type="match status" value="1"/>
</dbReference>
<dbReference type="EnsemblPlants" id="Kaladp0039s0285.3.v1.1">
    <property type="protein sequence ID" value="Kaladp0039s0285.3.v1.1"/>
    <property type="gene ID" value="Kaladp0039s0285.v1.1"/>
</dbReference>
<comment type="similarity">
    <text evidence="1">Belongs to the FPP family.</text>
</comment>
<keyword evidence="2 3" id="KW-0175">Coiled coil</keyword>
<dbReference type="EnsemblPlants" id="Kaladp0039s0285.6.v1.1">
    <property type="protein sequence ID" value="Kaladp0039s0285.6.v1.1"/>
    <property type="gene ID" value="Kaladp0039s0285.v1.1"/>
</dbReference>
<evidence type="ECO:0000256" key="1">
    <source>
        <dbReference type="ARBA" id="ARBA00005921"/>
    </source>
</evidence>
<dbReference type="PANTHER" id="PTHR31580:SF5">
    <property type="entry name" value="FILAMENT-LIKE PLANT PROTEIN 1-RELATED"/>
    <property type="match status" value="1"/>
</dbReference>
<feature type="compositionally biased region" description="Polar residues" evidence="4">
    <location>
        <begin position="205"/>
        <end position="216"/>
    </location>
</feature>
<evidence type="ECO:0008006" key="7">
    <source>
        <dbReference type="Google" id="ProtNLM"/>
    </source>
</evidence>
<feature type="compositionally biased region" description="Low complexity" evidence="4">
    <location>
        <begin position="217"/>
        <end position="230"/>
    </location>
</feature>
<protein>
    <recommendedName>
        <fullName evidence="7">Filament-like plant protein</fullName>
    </recommendedName>
</protein>
<feature type="coiled-coil region" evidence="3">
    <location>
        <begin position="333"/>
        <end position="444"/>
    </location>
</feature>
<dbReference type="Gramene" id="Kaladp0039s0285.4.v1.1">
    <property type="protein sequence ID" value="Kaladp0039s0285.4.v1.1"/>
    <property type="gene ID" value="Kaladp0039s0285.v1.1"/>
</dbReference>
<evidence type="ECO:0000256" key="2">
    <source>
        <dbReference type="ARBA" id="ARBA00023054"/>
    </source>
</evidence>
<evidence type="ECO:0000313" key="5">
    <source>
        <dbReference type="EnsemblPlants" id="Kaladp0039s0285.3.v1.1"/>
    </source>
</evidence>